<dbReference type="EMBL" id="MCBQ01004939">
    <property type="protein sequence ID" value="RKF80055.1"/>
    <property type="molecule type" value="Genomic_DNA"/>
</dbReference>
<name>A0A420IZW4_9PEZI</name>
<feature type="chain" id="PRO_5018975846" evidence="1">
    <location>
        <begin position="25"/>
        <end position="494"/>
    </location>
</feature>
<keyword evidence="3" id="KW-1185">Reference proteome</keyword>
<reference evidence="2 3" key="1">
    <citation type="journal article" date="2018" name="BMC Genomics">
        <title>Comparative genome analyses reveal sequence features reflecting distinct modes of host-adaptation between dicot and monocot powdery mildew.</title>
        <authorList>
            <person name="Wu Y."/>
            <person name="Ma X."/>
            <person name="Pan Z."/>
            <person name="Kale S.D."/>
            <person name="Song Y."/>
            <person name="King H."/>
            <person name="Zhang Q."/>
            <person name="Presley C."/>
            <person name="Deng X."/>
            <person name="Wei C.I."/>
            <person name="Xiao S."/>
        </authorList>
    </citation>
    <scope>NUCLEOTIDE SEQUENCE [LARGE SCALE GENOMIC DNA]</scope>
    <source>
        <strain evidence="2">UMSG3</strain>
    </source>
</reference>
<feature type="signal peptide" evidence="1">
    <location>
        <begin position="1"/>
        <end position="24"/>
    </location>
</feature>
<comment type="caution">
    <text evidence="2">The sequence shown here is derived from an EMBL/GenBank/DDBJ whole genome shotgun (WGS) entry which is preliminary data.</text>
</comment>
<protein>
    <submittedName>
        <fullName evidence="2">Putative guanyl-specific ribonuclease f1</fullName>
    </submittedName>
</protein>
<evidence type="ECO:0000313" key="3">
    <source>
        <dbReference type="Proteomes" id="UP000283383"/>
    </source>
</evidence>
<accession>A0A420IZW4</accession>
<sequence length="494" mass="55772">MLCFLALSVILCTTLLQVVPVVTTEPASNNEFGFNCEKDFISDAEITNALIISKMGHPQYPSPDPYNGYHYLGDGLLMYPVVTHSQTEKIKSQVEEYFVVYQNPARVIGVFAITQYNEYVTCSRNAYSSYTPPALDPTRSPLHTNVAITGFQCGLYVIENDLILPKLEIATRLRKLKSDRYAGYAPFPETIPGLEGTNLMWPVAGTDDPNSREESPELKAVHLITDEFGSFVQLSLRLANKKYAKCAVKTMPNTLIPTSRTTNRERLQKGFLCDVFFDDDYLSKCAKIAKEPKPRTATYPKNANLGDKIGDVLLWPIFATKKIDTPAYTSRYFLVMNKNYNTLRVLKFTRNHGYRNCLRLEIKMDQEPENSDFRCGNQIVPNEDLRRMAEIACRQARYHGKNPKIYKGPSFDILGPYLLSQTATKRKRGDSTAYQAVLTHDCILAGAVFSTDKGLKKCPRVDGSTPGSYSEYQITALPRDFMHVRAIYEKVSKP</sequence>
<evidence type="ECO:0000256" key="1">
    <source>
        <dbReference type="SAM" id="SignalP"/>
    </source>
</evidence>
<organism evidence="2 3">
    <name type="scientific">Golovinomyces cichoracearum</name>
    <dbReference type="NCBI Taxonomy" id="62708"/>
    <lineage>
        <taxon>Eukaryota</taxon>
        <taxon>Fungi</taxon>
        <taxon>Dikarya</taxon>
        <taxon>Ascomycota</taxon>
        <taxon>Pezizomycotina</taxon>
        <taxon>Leotiomycetes</taxon>
        <taxon>Erysiphales</taxon>
        <taxon>Erysiphaceae</taxon>
        <taxon>Golovinomyces</taxon>
    </lineage>
</organism>
<evidence type="ECO:0000313" key="2">
    <source>
        <dbReference type="EMBL" id="RKF80055.1"/>
    </source>
</evidence>
<gene>
    <name evidence="2" type="ORF">GcM3_049033</name>
</gene>
<proteinExistence type="predicted"/>
<dbReference type="AlphaFoldDB" id="A0A420IZW4"/>
<keyword evidence="1" id="KW-0732">Signal</keyword>
<dbReference type="Proteomes" id="UP000283383">
    <property type="component" value="Unassembled WGS sequence"/>
</dbReference>